<dbReference type="EMBL" id="JAGGLI010000023">
    <property type="protein sequence ID" value="MBP2028208.1"/>
    <property type="molecule type" value="Genomic_DNA"/>
</dbReference>
<evidence type="ECO:0000313" key="2">
    <source>
        <dbReference type="EMBL" id="MBP2028208.1"/>
    </source>
</evidence>
<dbReference type="Gene3D" id="1.10.3210.10">
    <property type="entry name" value="Hypothetical protein af1432"/>
    <property type="match status" value="1"/>
</dbReference>
<organism evidence="2 3">
    <name type="scientific">Acetoanaerobium pronyense</name>
    <dbReference type="NCBI Taxonomy" id="1482736"/>
    <lineage>
        <taxon>Bacteria</taxon>
        <taxon>Bacillati</taxon>
        <taxon>Bacillota</taxon>
        <taxon>Clostridia</taxon>
        <taxon>Peptostreptococcales</taxon>
        <taxon>Filifactoraceae</taxon>
        <taxon>Acetoanaerobium</taxon>
    </lineage>
</organism>
<name>A0ABS4KKB1_9FIRM</name>
<dbReference type="SUPFAM" id="SSF109604">
    <property type="entry name" value="HD-domain/PDEase-like"/>
    <property type="match status" value="1"/>
</dbReference>
<reference evidence="2 3" key="1">
    <citation type="submission" date="2021-03" db="EMBL/GenBank/DDBJ databases">
        <title>Genomic Encyclopedia of Type Strains, Phase IV (KMG-IV): sequencing the most valuable type-strain genomes for metagenomic binning, comparative biology and taxonomic classification.</title>
        <authorList>
            <person name="Goeker M."/>
        </authorList>
    </citation>
    <scope>NUCLEOTIDE SEQUENCE [LARGE SCALE GENOMIC DNA]</scope>
    <source>
        <strain evidence="2 3">DSM 27512</strain>
    </source>
</reference>
<keyword evidence="3" id="KW-1185">Reference proteome</keyword>
<evidence type="ECO:0000313" key="3">
    <source>
        <dbReference type="Proteomes" id="UP001314903"/>
    </source>
</evidence>
<comment type="caution">
    <text evidence="2">The sequence shown here is derived from an EMBL/GenBank/DDBJ whole genome shotgun (WGS) entry which is preliminary data.</text>
</comment>
<dbReference type="CDD" id="cd00077">
    <property type="entry name" value="HDc"/>
    <property type="match status" value="1"/>
</dbReference>
<gene>
    <name evidence="2" type="ORF">J2Z35_002009</name>
</gene>
<sequence length="310" mass="35488">MSEKNKKYLLNNDDIIKIFKEKLDYMIERNFYWGEESKLITSMKLSFKNKIMKNLNELMDNIDFSNNLFLIKNKSIELLEHSMNTCLCASIMSNFLKYSEEDLKIIMAGSLLHDIGKIFEQEVSLEDDLEDTGHVEKGFEHIKNFSDIEPIIRRLILEHHERVDGTGEPRKITGENIHYLSKVLAVCNTYDNLIARSYSKGKNSPSDAVEYILGSAGVVFDYDVVKFFFKKIIPYPVGSLVRLSDSRIGVVSSIPKDFPFRPNVRVVKQLATTVSMEDISLLDSPSLIITSILEEVPNPSVQSYLKHGFN</sequence>
<dbReference type="InterPro" id="IPR003607">
    <property type="entry name" value="HD/PDEase_dom"/>
</dbReference>
<dbReference type="PANTHER" id="PTHR43155">
    <property type="entry name" value="CYCLIC DI-GMP PHOSPHODIESTERASE PA4108-RELATED"/>
    <property type="match status" value="1"/>
</dbReference>
<dbReference type="Pfam" id="PF13487">
    <property type="entry name" value="HD_5"/>
    <property type="match status" value="1"/>
</dbReference>
<dbReference type="NCBIfam" id="TIGR00277">
    <property type="entry name" value="HDIG"/>
    <property type="match status" value="1"/>
</dbReference>
<dbReference type="Proteomes" id="UP001314903">
    <property type="component" value="Unassembled WGS sequence"/>
</dbReference>
<dbReference type="PROSITE" id="PS51832">
    <property type="entry name" value="HD_GYP"/>
    <property type="match status" value="1"/>
</dbReference>
<evidence type="ECO:0000259" key="1">
    <source>
        <dbReference type="PROSITE" id="PS51832"/>
    </source>
</evidence>
<accession>A0ABS4KKB1</accession>
<dbReference type="InterPro" id="IPR037522">
    <property type="entry name" value="HD_GYP_dom"/>
</dbReference>
<protein>
    <submittedName>
        <fullName evidence="2">Nucleotidyltransferase with HDIG domain</fullName>
    </submittedName>
</protein>
<dbReference type="RefSeq" id="WP_209661261.1">
    <property type="nucleotide sequence ID" value="NZ_JAGGLI010000023.1"/>
</dbReference>
<feature type="domain" description="HD-GYP" evidence="1">
    <location>
        <begin position="19"/>
        <end position="244"/>
    </location>
</feature>
<dbReference type="PANTHER" id="PTHR43155:SF2">
    <property type="entry name" value="CYCLIC DI-GMP PHOSPHODIESTERASE PA4108"/>
    <property type="match status" value="1"/>
</dbReference>
<dbReference type="InterPro" id="IPR006675">
    <property type="entry name" value="HDIG_dom"/>
</dbReference>
<proteinExistence type="predicted"/>